<dbReference type="EMBL" id="CP039393">
    <property type="protein sequence ID" value="QCD35221.1"/>
    <property type="molecule type" value="Genomic_DNA"/>
</dbReference>
<accession>A0A4P7VN56</accession>
<proteinExistence type="predicted"/>
<evidence type="ECO:0000256" key="1">
    <source>
        <dbReference type="SAM" id="MobiDB-lite"/>
    </source>
</evidence>
<name>A0A4P7VN56_9BACT</name>
<dbReference type="Gene3D" id="3.40.50.1110">
    <property type="entry name" value="SGNH hydrolase"/>
    <property type="match status" value="1"/>
</dbReference>
<dbReference type="InterPro" id="IPR036514">
    <property type="entry name" value="SGNH_hydro_sf"/>
</dbReference>
<dbReference type="OrthoDB" id="9810515at2"/>
<feature type="compositionally biased region" description="Low complexity" evidence="1">
    <location>
        <begin position="110"/>
        <end position="121"/>
    </location>
</feature>
<keyword evidence="3" id="KW-1185">Reference proteome</keyword>
<dbReference type="SUPFAM" id="SSF52266">
    <property type="entry name" value="SGNH hydrolase"/>
    <property type="match status" value="1"/>
</dbReference>
<dbReference type="AlphaFoldDB" id="A0A4P7VN56"/>
<sequence length="497" mass="54586">MSKNSKGSPFLILFTAVAIVAAVSLLPLNKISRGLLRDFNLAGDIMHITEKSDPDAEKVDKQQIDPELIAAMEEIEVEQPAKAEEPAVEESDSIPRQSEPKQPKSENAQPEESPVTSEVVEPPVPIDPHDGEIIVMEDYSPDGNGLKRFKSALAQAGNRVVRIAFLGDSYIEGDIFTQDVREKLQDQYGGCGVGYVNMYSEFPGFRRSITQSGSGWEVYNVSMKGHNKAYISITQQYSMPVSEKATATYKGAKRLKHTDSWEKSRFIYLSPDAATINTRQDNGEWATHSSSASSEAQCIEVTGPMKSFSVSTGNMSLAGIGVWLDGNTGISVDCMSSRGFSGVTLSRVSSSLSQSMRRYIDYDLIVIEYGINAMSEAQTDYSAYSKLMIKSIGHIKECYPNADIIIMGVGDRGSKRGTDIITMPTTYNMIAAQRDVARHLGCVFWDTREAMGGENAIVTWANANPPRANKDYIHLTHIGGRKLAEEFIKSLNNAINK</sequence>
<gene>
    <name evidence="2" type="ORF">E7746_04620</name>
</gene>
<reference evidence="2 3" key="1">
    <citation type="submission" date="2019-02" db="EMBL/GenBank/DDBJ databases">
        <title>Isolation and identification of novel species under the genus Muribaculum.</title>
        <authorList>
            <person name="Miyake S."/>
            <person name="Ding Y."/>
            <person name="Low A."/>
            <person name="Soh M."/>
            <person name="Seedorf H."/>
        </authorList>
    </citation>
    <scope>NUCLEOTIDE SEQUENCE [LARGE SCALE GENOMIC DNA]</scope>
    <source>
        <strain evidence="2 3">TLL-A4</strain>
    </source>
</reference>
<feature type="region of interest" description="Disordered" evidence="1">
    <location>
        <begin position="79"/>
        <end position="128"/>
    </location>
</feature>
<dbReference type="Gene3D" id="2.60.120.1360">
    <property type="match status" value="1"/>
</dbReference>
<evidence type="ECO:0000313" key="2">
    <source>
        <dbReference type="EMBL" id="QCD35221.1"/>
    </source>
</evidence>
<evidence type="ECO:0000313" key="3">
    <source>
        <dbReference type="Proteomes" id="UP000297031"/>
    </source>
</evidence>
<dbReference type="GO" id="GO:0016788">
    <property type="term" value="F:hydrolase activity, acting on ester bonds"/>
    <property type="evidence" value="ECO:0007669"/>
    <property type="project" value="UniProtKB-ARBA"/>
</dbReference>
<dbReference type="RefSeq" id="WP_136410002.1">
    <property type="nucleotide sequence ID" value="NZ_CP039393.1"/>
</dbReference>
<dbReference type="KEGG" id="mgod:E7746_04620"/>
<evidence type="ECO:0008006" key="4">
    <source>
        <dbReference type="Google" id="ProtNLM"/>
    </source>
</evidence>
<protein>
    <recommendedName>
        <fullName evidence="4">SGNH hydrolase-type esterase domain-containing protein</fullName>
    </recommendedName>
</protein>
<organism evidence="2 3">
    <name type="scientific">Muribaculum gordoncarteri</name>
    <dbReference type="NCBI Taxonomy" id="2530390"/>
    <lineage>
        <taxon>Bacteria</taxon>
        <taxon>Pseudomonadati</taxon>
        <taxon>Bacteroidota</taxon>
        <taxon>Bacteroidia</taxon>
        <taxon>Bacteroidales</taxon>
        <taxon>Muribaculaceae</taxon>
        <taxon>Muribaculum</taxon>
    </lineage>
</organism>
<dbReference type="Proteomes" id="UP000297031">
    <property type="component" value="Chromosome"/>
</dbReference>